<evidence type="ECO:0000313" key="3">
    <source>
        <dbReference type="EMBL" id="EME97409.1"/>
    </source>
</evidence>
<dbReference type="Proteomes" id="UP000011740">
    <property type="component" value="Unassembled WGS sequence"/>
</dbReference>
<feature type="transmembrane region" description="Helical" evidence="2">
    <location>
        <begin position="181"/>
        <end position="200"/>
    </location>
</feature>
<evidence type="ECO:0000256" key="1">
    <source>
        <dbReference type="SAM" id="MobiDB-lite"/>
    </source>
</evidence>
<comment type="caution">
    <text evidence="3">The sequence shown here is derived from an EMBL/GenBank/DDBJ whole genome shotgun (WGS) entry which is preliminary data.</text>
</comment>
<gene>
    <name evidence="3" type="ORF">H340_26626</name>
</gene>
<keyword evidence="2" id="KW-1133">Transmembrane helix</keyword>
<dbReference type="eggNOG" id="ENOG5033YQ7">
    <property type="taxonomic scope" value="Bacteria"/>
</dbReference>
<reference evidence="3 4" key="1">
    <citation type="journal article" date="2013" name="Genome Announc.">
        <title>Whole-Genome Shotgun Assembly and Analysis of the Genome of Streptomyces mobaraensis DSM 40847, a Strain for Industrial Production of Microbial Transglutaminase.</title>
        <authorList>
            <person name="Yang H."/>
            <person name="He T."/>
            <person name="Wu W."/>
            <person name="Zhu W."/>
            <person name="Lu B."/>
            <person name="Sun W."/>
        </authorList>
    </citation>
    <scope>NUCLEOTIDE SEQUENCE [LARGE SCALE GENOMIC DNA]</scope>
    <source>
        <strain evidence="3 4">DSM 40847</strain>
    </source>
</reference>
<evidence type="ECO:0000256" key="2">
    <source>
        <dbReference type="SAM" id="Phobius"/>
    </source>
</evidence>
<keyword evidence="2" id="KW-0472">Membrane</keyword>
<feature type="compositionally biased region" description="Low complexity" evidence="1">
    <location>
        <begin position="124"/>
        <end position="140"/>
    </location>
</feature>
<feature type="transmembrane region" description="Helical" evidence="2">
    <location>
        <begin position="25"/>
        <end position="42"/>
    </location>
</feature>
<name>M3BCZ3_STRM1</name>
<proteinExistence type="predicted"/>
<dbReference type="AlphaFoldDB" id="M3BCZ3"/>
<organism evidence="3 4">
    <name type="scientific">Streptomyces mobaraensis (strain ATCC 29032 / DSM 40847 / JCM 4168 / NBRC 13819 / NCIMB 11159 / IPCR 16-22)</name>
    <dbReference type="NCBI Taxonomy" id="1223523"/>
    <lineage>
        <taxon>Bacteria</taxon>
        <taxon>Bacillati</taxon>
        <taxon>Actinomycetota</taxon>
        <taxon>Actinomycetes</taxon>
        <taxon>Kitasatosporales</taxon>
        <taxon>Streptomycetaceae</taxon>
        <taxon>Streptomyces</taxon>
    </lineage>
</organism>
<feature type="region of interest" description="Disordered" evidence="1">
    <location>
        <begin position="123"/>
        <end position="143"/>
    </location>
</feature>
<sequence length="269" mass="27012">MFAAVCVLLAALGHALMSGTDVPWWAIAAALSGTGGCAWFLAGRERGPLLITLATVGAQTALHFFFTLAQHVSEAASRAGGGAGHGSGVPPSPSFLSRLTCGPVPTAALDGVGGAADGTGMAGMSGTSGMSMGGTPPSGVHGTDGVDGISGISGMTGMHGMDGMHGTHMDMLGIHGLHGPVGMWSAHLLVALICGLWLSGGEQAAFRLGRAVGARLFAPLLLLFRDPAPGPRPPRVRAGLGRAAQRLRRLLYAYALITRGPPAALAVGR</sequence>
<evidence type="ECO:0000313" key="4">
    <source>
        <dbReference type="Proteomes" id="UP000011740"/>
    </source>
</evidence>
<dbReference type="EMBL" id="AORZ01000122">
    <property type="protein sequence ID" value="EME97409.1"/>
    <property type="molecule type" value="Genomic_DNA"/>
</dbReference>
<feature type="transmembrane region" description="Helical" evidence="2">
    <location>
        <begin position="49"/>
        <end position="69"/>
    </location>
</feature>
<dbReference type="PATRIC" id="fig|1223523.3.peg.5409"/>
<accession>M3BCZ3</accession>
<keyword evidence="2" id="KW-0812">Transmembrane</keyword>
<protein>
    <recommendedName>
        <fullName evidence="5">Integral-membrane protein</fullName>
    </recommendedName>
</protein>
<evidence type="ECO:0008006" key="5">
    <source>
        <dbReference type="Google" id="ProtNLM"/>
    </source>
</evidence>